<dbReference type="EMBL" id="WNKS01000017">
    <property type="protein sequence ID" value="MTV32500.1"/>
    <property type="molecule type" value="Genomic_DNA"/>
</dbReference>
<sequence>MSFSAPPERFRHSGPWGAQVSVLLMVALLVFSSHHAFALVLTGLNLAGAEFGSEKSIYGQGYIYPSDDDLDFVAKRGFNVIRLPFLWERLQTQPGGELEPAELARLDDAVARARRRKLAVILDVHNYGRYRGERIGDAGAPTEKFADFWKRLAAHFANQEGVIFGLMNEPFGMISEHWVASANAAIAAIRAAGAHNLVLAPGNAWTGAHSWNASSYGAPNSVAMRAIADPCENTAIEFHQYFDQDFSGTKAACQPPEVGVKALKEATDWLRGQKRKGFLAEFGTGPSVACLATLDAALSHLDQNGDVWLGWTYWAAGAWWTPDYPLSVEPRAGADRPQTRVLVSHRKRQVDSTNSCVSSLSK</sequence>
<comment type="similarity">
    <text evidence="3">Belongs to the glycosyl hydrolase 5 (cellulase A) family.</text>
</comment>
<evidence type="ECO:0000256" key="1">
    <source>
        <dbReference type="ARBA" id="ARBA00022801"/>
    </source>
</evidence>
<proteinExistence type="inferred from homology"/>
<dbReference type="GO" id="GO:0009251">
    <property type="term" value="P:glucan catabolic process"/>
    <property type="evidence" value="ECO:0007669"/>
    <property type="project" value="TreeGrafter"/>
</dbReference>
<dbReference type="Proteomes" id="UP000439113">
    <property type="component" value="Unassembled WGS sequence"/>
</dbReference>
<dbReference type="InterPro" id="IPR001547">
    <property type="entry name" value="Glyco_hydro_5"/>
</dbReference>
<keyword evidence="2 3" id="KW-0326">Glycosidase</keyword>
<organism evidence="5 6">
    <name type="scientific">Rhodoblastus acidophilus</name>
    <name type="common">Rhodopseudomonas acidophila</name>
    <dbReference type="NCBI Taxonomy" id="1074"/>
    <lineage>
        <taxon>Bacteria</taxon>
        <taxon>Pseudomonadati</taxon>
        <taxon>Pseudomonadota</taxon>
        <taxon>Alphaproteobacteria</taxon>
        <taxon>Hyphomicrobiales</taxon>
        <taxon>Rhodoblastaceae</taxon>
        <taxon>Rhodoblastus</taxon>
    </lineage>
</organism>
<gene>
    <name evidence="5" type="ORF">GJ654_16060</name>
</gene>
<dbReference type="PROSITE" id="PS00659">
    <property type="entry name" value="GLYCOSYL_HYDROL_F5"/>
    <property type="match status" value="1"/>
</dbReference>
<dbReference type="SUPFAM" id="SSF51445">
    <property type="entry name" value="(Trans)glycosidases"/>
    <property type="match status" value="1"/>
</dbReference>
<feature type="domain" description="Glycoside hydrolase family 5" evidence="4">
    <location>
        <begin position="52"/>
        <end position="316"/>
    </location>
</feature>
<keyword evidence="1 3" id="KW-0378">Hydrolase</keyword>
<evidence type="ECO:0000259" key="4">
    <source>
        <dbReference type="Pfam" id="PF00150"/>
    </source>
</evidence>
<evidence type="ECO:0000313" key="5">
    <source>
        <dbReference type="EMBL" id="MTV32500.1"/>
    </source>
</evidence>
<comment type="caution">
    <text evidence="5">The sequence shown here is derived from an EMBL/GenBank/DDBJ whole genome shotgun (WGS) entry which is preliminary data.</text>
</comment>
<dbReference type="Gene3D" id="3.20.20.80">
    <property type="entry name" value="Glycosidases"/>
    <property type="match status" value="1"/>
</dbReference>
<dbReference type="Pfam" id="PF00150">
    <property type="entry name" value="Cellulase"/>
    <property type="match status" value="1"/>
</dbReference>
<dbReference type="PANTHER" id="PTHR34142">
    <property type="entry name" value="ENDO-BETA-1,4-GLUCANASE A"/>
    <property type="match status" value="1"/>
</dbReference>
<reference evidence="5 6" key="1">
    <citation type="submission" date="2019-11" db="EMBL/GenBank/DDBJ databases">
        <title>Whole-genome sequence of a Rhodoblastus acidophilus DSM 142.</title>
        <authorList>
            <person name="Kyndt J.A."/>
            <person name="Meyer T.E."/>
        </authorList>
    </citation>
    <scope>NUCLEOTIDE SEQUENCE [LARGE SCALE GENOMIC DNA]</scope>
    <source>
        <strain evidence="5 6">DSM 142</strain>
    </source>
</reference>
<dbReference type="GO" id="GO:0004553">
    <property type="term" value="F:hydrolase activity, hydrolyzing O-glycosyl compounds"/>
    <property type="evidence" value="ECO:0007669"/>
    <property type="project" value="InterPro"/>
</dbReference>
<dbReference type="InterPro" id="IPR018087">
    <property type="entry name" value="Glyco_hydro_5_CS"/>
</dbReference>
<dbReference type="InterPro" id="IPR017853">
    <property type="entry name" value="GH"/>
</dbReference>
<evidence type="ECO:0000256" key="2">
    <source>
        <dbReference type="ARBA" id="ARBA00023295"/>
    </source>
</evidence>
<evidence type="ECO:0000313" key="6">
    <source>
        <dbReference type="Proteomes" id="UP000439113"/>
    </source>
</evidence>
<protein>
    <submittedName>
        <fullName evidence="5">Cellulase family glycosylhydrolase</fullName>
    </submittedName>
</protein>
<dbReference type="OrthoDB" id="6769681at2"/>
<dbReference type="AlphaFoldDB" id="A0A6N8DPK3"/>
<name>A0A6N8DPK3_RHOAC</name>
<evidence type="ECO:0000256" key="3">
    <source>
        <dbReference type="RuleBase" id="RU361153"/>
    </source>
</evidence>
<dbReference type="PANTHER" id="PTHR34142:SF1">
    <property type="entry name" value="GLYCOSIDE HYDROLASE FAMILY 5 DOMAIN-CONTAINING PROTEIN"/>
    <property type="match status" value="1"/>
</dbReference>
<accession>A0A6N8DPK3</accession>